<dbReference type="Gene3D" id="3.40.1050.10">
    <property type="entry name" value="Carbonic anhydrase"/>
    <property type="match status" value="1"/>
</dbReference>
<keyword evidence="4 7" id="KW-0862">Zinc</keyword>
<name>A0A937AJZ4_9HYPH</name>
<evidence type="ECO:0000256" key="3">
    <source>
        <dbReference type="ARBA" id="ARBA00022723"/>
    </source>
</evidence>
<evidence type="ECO:0000256" key="4">
    <source>
        <dbReference type="ARBA" id="ARBA00022833"/>
    </source>
</evidence>
<dbReference type="SUPFAM" id="SSF53056">
    <property type="entry name" value="beta-carbonic anhydrase, cab"/>
    <property type="match status" value="1"/>
</dbReference>
<keyword evidence="3 7" id="KW-0479">Metal-binding</keyword>
<feature type="binding site" evidence="7">
    <location>
        <position position="105"/>
    </location>
    <ligand>
        <name>Zn(2+)</name>
        <dbReference type="ChEBI" id="CHEBI:29105"/>
    </ligand>
</feature>
<feature type="binding site" evidence="7">
    <location>
        <position position="43"/>
    </location>
    <ligand>
        <name>Zn(2+)</name>
        <dbReference type="ChEBI" id="CHEBI:29105"/>
    </ligand>
</feature>
<dbReference type="PROSITE" id="PS00705">
    <property type="entry name" value="PROK_CO2_ANHYDRASE_2"/>
    <property type="match status" value="1"/>
</dbReference>
<feature type="binding site" evidence="7">
    <location>
        <position position="41"/>
    </location>
    <ligand>
        <name>Zn(2+)</name>
        <dbReference type="ChEBI" id="CHEBI:29105"/>
    </ligand>
</feature>
<comment type="catalytic activity">
    <reaction evidence="6 8">
        <text>hydrogencarbonate + H(+) = CO2 + H2O</text>
        <dbReference type="Rhea" id="RHEA:10748"/>
        <dbReference type="ChEBI" id="CHEBI:15377"/>
        <dbReference type="ChEBI" id="CHEBI:15378"/>
        <dbReference type="ChEBI" id="CHEBI:16526"/>
        <dbReference type="ChEBI" id="CHEBI:17544"/>
        <dbReference type="EC" id="4.2.1.1"/>
    </reaction>
</comment>
<organism evidence="9 10">
    <name type="scientific">Candidatus Liberibacter ctenarytainae</name>
    <dbReference type="NCBI Taxonomy" id="2020335"/>
    <lineage>
        <taxon>Bacteria</taxon>
        <taxon>Pseudomonadati</taxon>
        <taxon>Pseudomonadota</taxon>
        <taxon>Alphaproteobacteria</taxon>
        <taxon>Hyphomicrobiales</taxon>
        <taxon>Rhizobiaceae</taxon>
        <taxon>Liberibacter</taxon>
    </lineage>
</organism>
<evidence type="ECO:0000313" key="9">
    <source>
        <dbReference type="EMBL" id="MBL0848851.1"/>
    </source>
</evidence>
<dbReference type="AlphaFoldDB" id="A0A937AJZ4"/>
<feature type="binding site" evidence="7">
    <location>
        <position position="102"/>
    </location>
    <ligand>
        <name>Zn(2+)</name>
        <dbReference type="ChEBI" id="CHEBI:29105"/>
    </ligand>
</feature>
<dbReference type="InterPro" id="IPR045066">
    <property type="entry name" value="Beta_CA_cladeB"/>
</dbReference>
<evidence type="ECO:0000313" key="10">
    <source>
        <dbReference type="Proteomes" id="UP000736856"/>
    </source>
</evidence>
<comment type="function">
    <text evidence="8">Reversible hydration of carbon dioxide.</text>
</comment>
<comment type="similarity">
    <text evidence="1 8">Belongs to the beta-class carbonic anhydrase family.</text>
</comment>
<dbReference type="EMBL" id="SEOL01000002">
    <property type="protein sequence ID" value="MBL0848851.1"/>
    <property type="molecule type" value="Genomic_DNA"/>
</dbReference>
<proteinExistence type="inferred from homology"/>
<evidence type="ECO:0000256" key="7">
    <source>
        <dbReference type="PIRSR" id="PIRSR601765-1"/>
    </source>
</evidence>
<dbReference type="InterPro" id="IPR015892">
    <property type="entry name" value="Carbonic_anhydrase_CS"/>
</dbReference>
<dbReference type="PANTHER" id="PTHR11002">
    <property type="entry name" value="CARBONIC ANHYDRASE"/>
    <property type="match status" value="1"/>
</dbReference>
<dbReference type="GO" id="GO:0008270">
    <property type="term" value="F:zinc ion binding"/>
    <property type="evidence" value="ECO:0007669"/>
    <property type="project" value="UniProtKB-UniRule"/>
</dbReference>
<protein>
    <recommendedName>
        <fullName evidence="2 8">Carbonic anhydrase</fullName>
        <ecNumber evidence="2 8">4.2.1.1</ecNumber>
    </recommendedName>
    <alternativeName>
        <fullName evidence="8">Carbonate dehydratase</fullName>
    </alternativeName>
</protein>
<gene>
    <name evidence="9" type="ORF">EU981_01935</name>
</gene>
<comment type="caution">
    <text evidence="9">The sequence shown here is derived from an EMBL/GenBank/DDBJ whole genome shotgun (WGS) entry which is preliminary data.</text>
</comment>
<dbReference type="Proteomes" id="UP000736856">
    <property type="component" value="Unassembled WGS sequence"/>
</dbReference>
<dbReference type="GO" id="GO:0015976">
    <property type="term" value="P:carbon utilization"/>
    <property type="evidence" value="ECO:0007669"/>
    <property type="project" value="InterPro"/>
</dbReference>
<comment type="cofactor">
    <cofactor evidence="7">
        <name>Zn(2+)</name>
        <dbReference type="ChEBI" id="CHEBI:29105"/>
    </cofactor>
    <text evidence="7">Binds 1 zinc ion per subunit.</text>
</comment>
<dbReference type="InterPro" id="IPR001765">
    <property type="entry name" value="Carbonic_anhydrase"/>
</dbReference>
<dbReference type="PANTHER" id="PTHR11002:SF76">
    <property type="entry name" value="CARBONIC ANHYDRASE"/>
    <property type="match status" value="1"/>
</dbReference>
<evidence type="ECO:0000256" key="1">
    <source>
        <dbReference type="ARBA" id="ARBA00006217"/>
    </source>
</evidence>
<dbReference type="InterPro" id="IPR036874">
    <property type="entry name" value="Carbonic_anhydrase_sf"/>
</dbReference>
<evidence type="ECO:0000256" key="2">
    <source>
        <dbReference type="ARBA" id="ARBA00012925"/>
    </source>
</evidence>
<sequence>MTDFPNILLKRHKKFLENQYNEKIFQELANQQTPKIMIISCCDSRVAPETIFQAKPGELFVVRNVANIVPPYEPDGQHHATSAAIEFAVQGLNIKHIVVMGHGRCGGIQSILNPNEQPLSPGDFIGKWMDVVRPLAEGITTNNAFEKQTILEQLSIRNSLRNLRLFPCINDLEKQNKLHVHGAWFDISSGKLWILDPQNNEFIHNLQQ</sequence>
<keyword evidence="5 8" id="KW-0456">Lyase</keyword>
<accession>A0A937AJZ4</accession>
<evidence type="ECO:0000256" key="5">
    <source>
        <dbReference type="ARBA" id="ARBA00023239"/>
    </source>
</evidence>
<evidence type="ECO:0000256" key="8">
    <source>
        <dbReference type="RuleBase" id="RU003956"/>
    </source>
</evidence>
<dbReference type="CDD" id="cd00884">
    <property type="entry name" value="beta_CA_cladeB"/>
    <property type="match status" value="1"/>
</dbReference>
<dbReference type="Pfam" id="PF00484">
    <property type="entry name" value="Pro_CA"/>
    <property type="match status" value="1"/>
</dbReference>
<reference evidence="9" key="1">
    <citation type="submission" date="2019-02" db="EMBL/GenBank/DDBJ databases">
        <title>A novel Candidatus Liberibacter species associated with the New Zealand native fuchsia psyllid, Ctenarytaina fuchsiae.</title>
        <authorList>
            <person name="Thompson S.M."/>
            <person name="Jorgensen N."/>
            <person name="David C."/>
            <person name="Bulman S.R."/>
            <person name="Smith G.R."/>
        </authorList>
    </citation>
    <scope>NUCLEOTIDE SEQUENCE</scope>
    <source>
        <strain evidence="9">Oxford</strain>
    </source>
</reference>
<evidence type="ECO:0000256" key="6">
    <source>
        <dbReference type="ARBA" id="ARBA00048348"/>
    </source>
</evidence>
<dbReference type="GO" id="GO:0004089">
    <property type="term" value="F:carbonate dehydratase activity"/>
    <property type="evidence" value="ECO:0007669"/>
    <property type="project" value="UniProtKB-UniRule"/>
</dbReference>
<dbReference type="EC" id="4.2.1.1" evidence="2 8"/>
<dbReference type="SMART" id="SM00947">
    <property type="entry name" value="Pro_CA"/>
    <property type="match status" value="1"/>
</dbReference>